<evidence type="ECO:0000259" key="2">
    <source>
        <dbReference type="Pfam" id="PF02195"/>
    </source>
</evidence>
<proteinExistence type="predicted"/>
<dbReference type="SUPFAM" id="SSF110849">
    <property type="entry name" value="ParB/Sulfiredoxin"/>
    <property type="match status" value="1"/>
</dbReference>
<feature type="region of interest" description="Disordered" evidence="1">
    <location>
        <begin position="189"/>
        <end position="247"/>
    </location>
</feature>
<evidence type="ECO:0000313" key="4">
    <source>
        <dbReference type="Proteomes" id="UP000594468"/>
    </source>
</evidence>
<evidence type="ECO:0000256" key="1">
    <source>
        <dbReference type="SAM" id="MobiDB-lite"/>
    </source>
</evidence>
<dbReference type="EMBL" id="CP062983">
    <property type="protein sequence ID" value="QPC85215.1"/>
    <property type="molecule type" value="Genomic_DNA"/>
</dbReference>
<dbReference type="AlphaFoldDB" id="A0A7S8IFY7"/>
<keyword evidence="4" id="KW-1185">Reference proteome</keyword>
<dbReference type="Proteomes" id="UP000594468">
    <property type="component" value="Chromosome"/>
</dbReference>
<dbReference type="InterPro" id="IPR003115">
    <property type="entry name" value="ParB_N"/>
</dbReference>
<feature type="compositionally biased region" description="Basic and acidic residues" evidence="1">
    <location>
        <begin position="229"/>
        <end position="247"/>
    </location>
</feature>
<dbReference type="Gene3D" id="3.90.1530.30">
    <property type="match status" value="1"/>
</dbReference>
<dbReference type="KEGG" id="pmet:G4Y79_15120"/>
<gene>
    <name evidence="3" type="ORF">G4Y79_15120</name>
</gene>
<dbReference type="Pfam" id="PF02195">
    <property type="entry name" value="ParB_N"/>
    <property type="match status" value="1"/>
</dbReference>
<sequence>MPAWVEEFLTLVGLAASIRTNGLINPITVNHQVDRYIIETGERRWLAHHLLLAEVGNEFAKIPAQEVLEINLWRQADENGNRRPLNAIGMARQIALLIMDMYEHEDQTVFQPYEALVRPGECDRAYYAQVSNGYTYKVKDGYLDKMLKATGLPSSRVLSAYRALLRVDDDLWIKADRDSWPEKWIRDEQDSRRNPVKHAESLPQGKHPDDESLPDGKHHVPETGGIERFLGEKPDMQRPARTDGMDREQVDAYYDEAHLRRSGPTWDDPEPEPPVELEYVDDDDDYDPGEFAGHIPAADASPVIDYHMRGVIGKFADLALQYNDRELALRLQSWRDMTKKQVQDQLAVAEGGAQLAQFIHELMVDLNQFLMDKPARQIEQLAKEQIRRFME</sequence>
<evidence type="ECO:0000313" key="3">
    <source>
        <dbReference type="EMBL" id="QPC85215.1"/>
    </source>
</evidence>
<reference evidence="3 4" key="1">
    <citation type="submission" date="2020-02" db="EMBL/GenBank/DDBJ databases">
        <authorList>
            <person name="Zheng R.K."/>
            <person name="Sun C.M."/>
        </authorList>
    </citation>
    <scope>NUCLEOTIDE SEQUENCE [LARGE SCALE GENOMIC DNA]</scope>
    <source>
        <strain evidence="4">rifampicinis</strain>
    </source>
</reference>
<dbReference type="InterPro" id="IPR036086">
    <property type="entry name" value="ParB/Sulfiredoxin_sf"/>
</dbReference>
<organism evidence="3 4">
    <name type="scientific">Phototrophicus methaneseepsis</name>
    <dbReference type="NCBI Taxonomy" id="2710758"/>
    <lineage>
        <taxon>Bacteria</taxon>
        <taxon>Bacillati</taxon>
        <taxon>Chloroflexota</taxon>
        <taxon>Candidatus Thermofontia</taxon>
        <taxon>Phototrophicales</taxon>
        <taxon>Phototrophicaceae</taxon>
        <taxon>Phototrophicus</taxon>
    </lineage>
</organism>
<feature type="compositionally biased region" description="Basic and acidic residues" evidence="1">
    <location>
        <begin position="189"/>
        <end position="221"/>
    </location>
</feature>
<accession>A0A7S8IFY7</accession>
<feature type="domain" description="ParB-like N-terminal" evidence="2">
    <location>
        <begin position="13"/>
        <end position="52"/>
    </location>
</feature>
<protein>
    <submittedName>
        <fullName evidence="3">ParB N-terminal domain-containing protein</fullName>
    </submittedName>
</protein>
<name>A0A7S8IFY7_9CHLR</name>